<dbReference type="InterPro" id="IPR021247">
    <property type="entry name" value="DUF2785"/>
</dbReference>
<name>A0A7X5LJK0_9ALTE</name>
<protein>
    <submittedName>
        <fullName evidence="1">DUF2785 domain-containing protein</fullName>
    </submittedName>
</protein>
<accession>A0A7X5LJK0</accession>
<proteinExistence type="predicted"/>
<dbReference type="Pfam" id="PF10978">
    <property type="entry name" value="DUF2785"/>
    <property type="match status" value="1"/>
</dbReference>
<gene>
    <name evidence="1" type="ORF">GTH32_04975</name>
</gene>
<reference evidence="1 2" key="1">
    <citation type="submission" date="2020-01" db="EMBL/GenBank/DDBJ databases">
        <authorList>
            <person name="Chen J."/>
            <person name="Zhu S."/>
            <person name="Yang J."/>
        </authorList>
    </citation>
    <scope>NUCLEOTIDE SEQUENCE [LARGE SCALE GENOMIC DNA]</scope>
    <source>
        <strain evidence="1 2">345S023</strain>
    </source>
</reference>
<dbReference type="EMBL" id="JAAAWN010000004">
    <property type="protein sequence ID" value="NDV90551.1"/>
    <property type="molecule type" value="Genomic_DNA"/>
</dbReference>
<organism evidence="1 2">
    <name type="scientific">Alteromonas profundi</name>
    <dbReference type="NCBI Taxonomy" id="2696062"/>
    <lineage>
        <taxon>Bacteria</taxon>
        <taxon>Pseudomonadati</taxon>
        <taxon>Pseudomonadota</taxon>
        <taxon>Gammaproteobacteria</taxon>
        <taxon>Alteromonadales</taxon>
        <taxon>Alteromonadaceae</taxon>
        <taxon>Alteromonas/Salinimonas group</taxon>
        <taxon>Alteromonas</taxon>
    </lineage>
</organism>
<evidence type="ECO:0000313" key="1">
    <source>
        <dbReference type="EMBL" id="NDV90551.1"/>
    </source>
</evidence>
<evidence type="ECO:0000313" key="2">
    <source>
        <dbReference type="Proteomes" id="UP000470213"/>
    </source>
</evidence>
<comment type="caution">
    <text evidence="1">The sequence shown here is derived from an EMBL/GenBank/DDBJ whole genome shotgun (WGS) entry which is preliminary data.</text>
</comment>
<dbReference type="Proteomes" id="UP000470213">
    <property type="component" value="Unassembled WGS sequence"/>
</dbReference>
<dbReference type="RefSeq" id="WP_163084136.1">
    <property type="nucleotide sequence ID" value="NZ_JAAAWN010000004.1"/>
</dbReference>
<dbReference type="AlphaFoldDB" id="A0A7X5LJK0"/>
<sequence>MKTKIHLLLMGILCHNPLYADTDLKCDVRLPAQTPAALLPCFASPSPTIRDEYAFTEFSRILRGGEVSQAALVTMARDIQHRVRSENIQNYHKAFLTLGLAEIARADRKTPFLNPAQRQGLVETARFLFETTADFTGFHTEYGYIHQIPHTADLVLQLALNKYISQQQLIDLALSLKEVINPQQTIFYHTNEPDRLARASIYLFLRDELNADFVTQWITDVSKPPTPTWAEAYQSNQGLAAMHNVKHFLGRLLLASYGKQNERIALVHEMTLAQLETVK</sequence>
<keyword evidence="2" id="KW-1185">Reference proteome</keyword>